<organism evidence="10 11">
    <name type="scientific">Chironomus riparius</name>
    <dbReference type="NCBI Taxonomy" id="315576"/>
    <lineage>
        <taxon>Eukaryota</taxon>
        <taxon>Metazoa</taxon>
        <taxon>Ecdysozoa</taxon>
        <taxon>Arthropoda</taxon>
        <taxon>Hexapoda</taxon>
        <taxon>Insecta</taxon>
        <taxon>Pterygota</taxon>
        <taxon>Neoptera</taxon>
        <taxon>Endopterygota</taxon>
        <taxon>Diptera</taxon>
        <taxon>Nematocera</taxon>
        <taxon>Chironomoidea</taxon>
        <taxon>Chironomidae</taxon>
        <taxon>Chironominae</taxon>
        <taxon>Chironomus</taxon>
    </lineage>
</organism>
<dbReference type="InterPro" id="IPR013083">
    <property type="entry name" value="Znf_RING/FYVE/PHD"/>
</dbReference>
<dbReference type="InterPro" id="IPR017868">
    <property type="entry name" value="Filamin/ABP280_repeat-like"/>
</dbReference>
<dbReference type="EMBL" id="OU895878">
    <property type="protein sequence ID" value="CAG9802701.1"/>
    <property type="molecule type" value="Genomic_DNA"/>
</dbReference>
<evidence type="ECO:0000313" key="10">
    <source>
        <dbReference type="EMBL" id="CAG9802701.1"/>
    </source>
</evidence>
<dbReference type="SMART" id="SM00557">
    <property type="entry name" value="IG_FLMN"/>
    <property type="match status" value="1"/>
</dbReference>
<dbReference type="Gene3D" id="2.60.40.10">
    <property type="entry name" value="Immunoglobulins"/>
    <property type="match status" value="1"/>
</dbReference>
<dbReference type="GO" id="GO:0008270">
    <property type="term" value="F:zinc ion binding"/>
    <property type="evidence" value="ECO:0007669"/>
    <property type="project" value="UniProtKB-KW"/>
</dbReference>
<feature type="domain" description="B box-type" evidence="9">
    <location>
        <begin position="423"/>
        <end position="464"/>
    </location>
</feature>
<reference evidence="10" key="2">
    <citation type="submission" date="2022-10" db="EMBL/GenBank/DDBJ databases">
        <authorList>
            <consortium name="ENA_rothamsted_submissions"/>
            <consortium name="culmorum"/>
            <person name="King R."/>
        </authorList>
    </citation>
    <scope>NUCLEOTIDE SEQUENCE</scope>
</reference>
<dbReference type="PANTHER" id="PTHR25462:SF291">
    <property type="entry name" value="E3 UBIQUITIN-PROTEIN LIGASE TRIM45"/>
    <property type="match status" value="1"/>
</dbReference>
<protein>
    <recommendedName>
        <fullName evidence="9">B box-type domain-containing protein</fullName>
    </recommendedName>
</protein>
<evidence type="ECO:0000256" key="7">
    <source>
        <dbReference type="PROSITE-ProRule" id="PRU00087"/>
    </source>
</evidence>
<dbReference type="PANTHER" id="PTHR25462">
    <property type="entry name" value="BONUS, ISOFORM C-RELATED"/>
    <property type="match status" value="1"/>
</dbReference>
<evidence type="ECO:0000256" key="8">
    <source>
        <dbReference type="SAM" id="MobiDB-lite"/>
    </source>
</evidence>
<dbReference type="CDD" id="cd19756">
    <property type="entry name" value="Bbox2"/>
    <property type="match status" value="1"/>
</dbReference>
<dbReference type="InterPro" id="IPR017907">
    <property type="entry name" value="Znf_RING_CS"/>
</dbReference>
<dbReference type="PROSITE" id="PS00518">
    <property type="entry name" value="ZF_RING_1"/>
    <property type="match status" value="1"/>
</dbReference>
<evidence type="ECO:0000256" key="4">
    <source>
        <dbReference type="ARBA" id="ARBA00022771"/>
    </source>
</evidence>
<dbReference type="Gene3D" id="3.30.40.10">
    <property type="entry name" value="Zinc/RING finger domain, C3HC4 (zinc finger)"/>
    <property type="match status" value="1"/>
</dbReference>
<evidence type="ECO:0000256" key="1">
    <source>
        <dbReference type="ARBA" id="ARBA00008518"/>
    </source>
</evidence>
<keyword evidence="4 6" id="KW-0863">Zinc-finger</keyword>
<dbReference type="SUPFAM" id="SSF81296">
    <property type="entry name" value="E set domains"/>
    <property type="match status" value="1"/>
</dbReference>
<evidence type="ECO:0000256" key="6">
    <source>
        <dbReference type="PROSITE-ProRule" id="PRU00024"/>
    </source>
</evidence>
<dbReference type="OrthoDB" id="264520at2759"/>
<dbReference type="SUPFAM" id="SSF57850">
    <property type="entry name" value="RING/U-box"/>
    <property type="match status" value="1"/>
</dbReference>
<evidence type="ECO:0000313" key="11">
    <source>
        <dbReference type="Proteomes" id="UP001153620"/>
    </source>
</evidence>
<dbReference type="Proteomes" id="UP001153620">
    <property type="component" value="Chromosome 2"/>
</dbReference>
<dbReference type="PROSITE" id="PS50119">
    <property type="entry name" value="ZF_BBOX"/>
    <property type="match status" value="1"/>
</dbReference>
<dbReference type="Pfam" id="PF00643">
    <property type="entry name" value="zf-B_box"/>
    <property type="match status" value="1"/>
</dbReference>
<feature type="region of interest" description="Disordered" evidence="8">
    <location>
        <begin position="271"/>
        <end position="307"/>
    </location>
</feature>
<feature type="repeat" description="Filamin" evidence="7">
    <location>
        <begin position="647"/>
        <end position="736"/>
    </location>
</feature>
<dbReference type="InterPro" id="IPR047153">
    <property type="entry name" value="TRIM45/56/19-like"/>
</dbReference>
<dbReference type="Pfam" id="PF00630">
    <property type="entry name" value="Filamin"/>
    <property type="match status" value="1"/>
</dbReference>
<dbReference type="Gene3D" id="3.30.160.60">
    <property type="entry name" value="Classic Zinc Finger"/>
    <property type="match status" value="1"/>
</dbReference>
<dbReference type="InterPro" id="IPR014756">
    <property type="entry name" value="Ig_E-set"/>
</dbReference>
<dbReference type="InterPro" id="IPR001298">
    <property type="entry name" value="Filamin/ABP280_rpt"/>
</dbReference>
<name>A0A9N9RUF1_9DIPT</name>
<proteinExistence type="inferred from homology"/>
<sequence>MEVKSENDNMIDDTFNCDGYERLHDEIMDQISVSIHSNFEDAFSKCSKNNLVIADVENQVEKKMKISLSQEQLKLNSCKNFLTVPVNVRKARSASFSIADGKAARRNVKIHAVNEVDTLKLSNNLLTVERVKPDTLNDNKDDINEVIYAVPQKHFLRPTTSLCSDVNDVKTSSASLASTKSITLPQMNNEVDFKYPLSFYCKFCNKVLDDPRVLDCLHSFCCQCLAQLDASSDLHNNQFWRKISDSSSYKEPSVQSRSSADSDTIIKSNTPEKKFSLSGSSKSPRKFLSKSSFKDKSPTRNVKGRNSSIISFTDKQKSIICPTCGLTTEMTIHGVYRLPQNTLVARKIKKAIGSNQDTMNTCQLCMFANSNVSIWATSICMTCSFKLCTTCKDTHKRHTTNHEIKKLQEKKTKKSSEKLASSNAAVKCLIHSNNDLKLFCTTCCLVICSECTVLIHRGHKMTSIAKASKIYIEMLKDAKDNTKPLTTYAMHSMSRLNEISKKINQKCDAVEQDVVTFLMEYFEALEVHKRTLLHQIARCRDIKMDMLQSHQVDLERRTNEAKAAIAFTENLLSDGTEIESLVLVNMLLRRFDACRSSERALDIKINDSLQFLPEVRAPLNQKNIPLFGIITTQIAVARNCTLESLRGLMNLRVHKKAELVLQTRDNEERAMCHGCADVEVTVYYRDVTFKTLPVYLTDKRDGTYSIIFLPDQPGLLQISITVNGKPIRDSPFTVRARNLRPHSGIFHCCSFCSSNGKKVNSCACGGVMEIDGVKRQGCCGHGHEKHPGKLTFNIISSPKFIPQFNYDLTDFFLKILILGRRHWSCCASLLENSECAIANAIPLESVSEN</sequence>
<dbReference type="GO" id="GO:0061630">
    <property type="term" value="F:ubiquitin protein ligase activity"/>
    <property type="evidence" value="ECO:0007669"/>
    <property type="project" value="TreeGrafter"/>
</dbReference>
<keyword evidence="2" id="KW-0479">Metal-binding</keyword>
<dbReference type="InterPro" id="IPR013783">
    <property type="entry name" value="Ig-like_fold"/>
</dbReference>
<dbReference type="PROSITE" id="PS50194">
    <property type="entry name" value="FILAMIN_REPEAT"/>
    <property type="match status" value="1"/>
</dbReference>
<dbReference type="InterPro" id="IPR001841">
    <property type="entry name" value="Znf_RING"/>
</dbReference>
<gene>
    <name evidence="10" type="ORF">CHIRRI_LOCUS5607</name>
</gene>
<evidence type="ECO:0000256" key="3">
    <source>
        <dbReference type="ARBA" id="ARBA00022737"/>
    </source>
</evidence>
<dbReference type="SUPFAM" id="SSF57845">
    <property type="entry name" value="B-box zinc-binding domain"/>
    <property type="match status" value="1"/>
</dbReference>
<keyword evidence="5" id="KW-0862">Zinc</keyword>
<comment type="similarity">
    <text evidence="1">Belongs to the TRIM/RBCC family.</text>
</comment>
<accession>A0A9N9RUF1</accession>
<dbReference type="SMART" id="SM00184">
    <property type="entry name" value="RING"/>
    <property type="match status" value="2"/>
</dbReference>
<reference evidence="10" key="1">
    <citation type="submission" date="2022-01" db="EMBL/GenBank/DDBJ databases">
        <authorList>
            <person name="King R."/>
        </authorList>
    </citation>
    <scope>NUCLEOTIDE SEQUENCE</scope>
</reference>
<dbReference type="AlphaFoldDB" id="A0A9N9RUF1"/>
<evidence type="ECO:0000256" key="5">
    <source>
        <dbReference type="ARBA" id="ARBA00022833"/>
    </source>
</evidence>
<dbReference type="InterPro" id="IPR000315">
    <property type="entry name" value="Znf_B-box"/>
</dbReference>
<evidence type="ECO:0000256" key="2">
    <source>
        <dbReference type="ARBA" id="ARBA00022723"/>
    </source>
</evidence>
<evidence type="ECO:0000259" key="9">
    <source>
        <dbReference type="PROSITE" id="PS50119"/>
    </source>
</evidence>
<dbReference type="SMART" id="SM00336">
    <property type="entry name" value="BBOX"/>
    <property type="match status" value="1"/>
</dbReference>
<keyword evidence="3" id="KW-0677">Repeat</keyword>
<keyword evidence="11" id="KW-1185">Reference proteome</keyword>